<gene>
    <name evidence="10" type="ORF">KCU98_g14163</name>
</gene>
<comment type="subcellular location">
    <subcellularLocation>
        <location evidence="6">Nucleus</location>
    </subcellularLocation>
</comment>
<comment type="function">
    <text evidence="4">Transcription factor involved in RNA polymerase II transcription regulation. May function in both SPT15/TBP post-recruitment and recruitment steps of transcription.</text>
</comment>
<dbReference type="PROSITE" id="PS51319">
    <property type="entry name" value="TFIIS_N"/>
    <property type="match status" value="1"/>
</dbReference>
<keyword evidence="11" id="KW-1185">Reference proteome</keyword>
<keyword evidence="7" id="KW-0175">Coiled coil</keyword>
<evidence type="ECO:0000256" key="1">
    <source>
        <dbReference type="ARBA" id="ARBA00023015"/>
    </source>
</evidence>
<feature type="coiled-coil region" evidence="7">
    <location>
        <begin position="219"/>
        <end position="246"/>
    </location>
</feature>
<feature type="domain" description="TFIIS N-terminal" evidence="9">
    <location>
        <begin position="282"/>
        <end position="359"/>
    </location>
</feature>
<feature type="compositionally biased region" description="Basic residues" evidence="8">
    <location>
        <begin position="447"/>
        <end position="456"/>
    </location>
</feature>
<feature type="region of interest" description="Disordered" evidence="8">
    <location>
        <begin position="1"/>
        <end position="219"/>
    </location>
</feature>
<evidence type="ECO:0000256" key="8">
    <source>
        <dbReference type="SAM" id="MobiDB-lite"/>
    </source>
</evidence>
<evidence type="ECO:0000313" key="10">
    <source>
        <dbReference type="EMBL" id="KAG9970931.1"/>
    </source>
</evidence>
<dbReference type="Pfam" id="PF08711">
    <property type="entry name" value="Med26"/>
    <property type="match status" value="1"/>
</dbReference>
<sequence length="456" mass="50897">MEDLPGADSPPINDVGHEPAGNDDPQDPLRPEIEEEDAARTPPIADPQLDTEVAEDDENPQLSMPGAADNDDNDADSDALSDVDEAQFQDFDPNAIAIEERPRVVDASGVALLGKHKRKRDDADGEGKKKRKEGRREKPKRSKRMGEEGQDFDGDEEGEGRRRKSKGPGEKRKKRTPSPEDDSNLTPEERRRKEFSRKLDEALKKPKTNNRRKAGIDLEQMADTELEEMRRRMAEAAQADTQARDDGKPAMHKLKLLPEVVALLNRNTLQNALVDPDINLLESVRFFLEPLNDGSLPAYNIQRELFACLAKLPISKDALVASGIGKVTHFYTRSTKAEPGIRRQAEKLVGEWTRPILKRTDDFRKREFVEATYDPSQQPVRSTQSEHKAARAAAARKAALAYPTTTNRARVDGGLGTYTIVPKSDLSRAQPGVRRLGAAGDELTRKLQARSKNQRR</sequence>
<dbReference type="InterPro" id="IPR035441">
    <property type="entry name" value="TFIIS/LEDGF_dom_sf"/>
</dbReference>
<dbReference type="AlphaFoldDB" id="A0A9P8FFV9"/>
<dbReference type="InterPro" id="IPR017923">
    <property type="entry name" value="TFIIS_N"/>
</dbReference>
<dbReference type="PANTHER" id="PTHR46010:SF1">
    <property type="entry name" value="PROTEIN IWS1 HOMOLOG"/>
    <property type="match status" value="1"/>
</dbReference>
<feature type="compositionally biased region" description="Basic residues" evidence="8">
    <location>
        <begin position="128"/>
        <end position="143"/>
    </location>
</feature>
<reference evidence="10" key="1">
    <citation type="journal article" date="2021" name="J Fungi (Basel)">
        <title>Virulence traits and population genomics of the black yeast Aureobasidium melanogenum.</title>
        <authorList>
            <person name="Cernosa A."/>
            <person name="Sun X."/>
            <person name="Gostincar C."/>
            <person name="Fang C."/>
            <person name="Gunde-Cimerman N."/>
            <person name="Song Z."/>
        </authorList>
    </citation>
    <scope>NUCLEOTIDE SEQUENCE</scope>
    <source>
        <strain evidence="10">EXF-9298</strain>
    </source>
</reference>
<keyword evidence="1" id="KW-0805">Transcription regulation</keyword>
<evidence type="ECO:0000256" key="6">
    <source>
        <dbReference type="PROSITE-ProRule" id="PRU00649"/>
    </source>
</evidence>
<dbReference type="FunFam" id="1.20.930.10:FF:000003">
    <property type="entry name" value="Putative Transcription factor IWS1"/>
    <property type="match status" value="1"/>
</dbReference>
<accession>A0A9P8FFV9</accession>
<dbReference type="PANTHER" id="PTHR46010">
    <property type="entry name" value="PROTEIN IWS1 HOMOLOG"/>
    <property type="match status" value="1"/>
</dbReference>
<reference evidence="10" key="2">
    <citation type="submission" date="2021-08" db="EMBL/GenBank/DDBJ databases">
        <authorList>
            <person name="Gostincar C."/>
            <person name="Sun X."/>
            <person name="Song Z."/>
            <person name="Gunde-Cimerman N."/>
        </authorList>
    </citation>
    <scope>NUCLEOTIDE SEQUENCE</scope>
    <source>
        <strain evidence="10">EXF-9298</strain>
    </source>
</reference>
<feature type="compositionally biased region" description="Basic and acidic residues" evidence="8">
    <location>
        <begin position="187"/>
        <end position="204"/>
    </location>
</feature>
<evidence type="ECO:0000256" key="3">
    <source>
        <dbReference type="ARBA" id="ARBA00023242"/>
    </source>
</evidence>
<dbReference type="Gene3D" id="1.20.930.10">
    <property type="entry name" value="Conserved domain common to transcription factors TFIIS, elongin A, CRSP70"/>
    <property type="match status" value="1"/>
</dbReference>
<evidence type="ECO:0000256" key="7">
    <source>
        <dbReference type="SAM" id="Coils"/>
    </source>
</evidence>
<evidence type="ECO:0000256" key="4">
    <source>
        <dbReference type="ARBA" id="ARBA00037349"/>
    </source>
</evidence>
<dbReference type="EMBL" id="JAHFXS010002753">
    <property type="protein sequence ID" value="KAG9970931.1"/>
    <property type="molecule type" value="Genomic_DNA"/>
</dbReference>
<feature type="compositionally biased region" description="Basic residues" evidence="8">
    <location>
        <begin position="161"/>
        <end position="176"/>
    </location>
</feature>
<evidence type="ECO:0000256" key="5">
    <source>
        <dbReference type="ARBA" id="ARBA00037992"/>
    </source>
</evidence>
<feature type="compositionally biased region" description="Acidic residues" evidence="8">
    <location>
        <begin position="148"/>
        <end position="158"/>
    </location>
</feature>
<keyword evidence="2" id="KW-0804">Transcription</keyword>
<comment type="caution">
    <text evidence="10">The sequence shown here is derived from an EMBL/GenBank/DDBJ whole genome shotgun (WGS) entry which is preliminary data.</text>
</comment>
<dbReference type="InterPro" id="IPR051037">
    <property type="entry name" value="RNAPII_TF_IWS1"/>
</dbReference>
<comment type="similarity">
    <text evidence="5">Belongs to the IWS1 family.</text>
</comment>
<evidence type="ECO:0000256" key="2">
    <source>
        <dbReference type="ARBA" id="ARBA00023163"/>
    </source>
</evidence>
<name>A0A9P8FFV9_AURME</name>
<dbReference type="GO" id="GO:0016973">
    <property type="term" value="P:poly(A)+ mRNA export from nucleus"/>
    <property type="evidence" value="ECO:0007669"/>
    <property type="project" value="TreeGrafter"/>
</dbReference>
<feature type="compositionally biased region" description="Acidic residues" evidence="8">
    <location>
        <begin position="69"/>
        <end position="87"/>
    </location>
</feature>
<evidence type="ECO:0000313" key="11">
    <source>
        <dbReference type="Proteomes" id="UP000729357"/>
    </source>
</evidence>
<dbReference type="Proteomes" id="UP000729357">
    <property type="component" value="Unassembled WGS sequence"/>
</dbReference>
<proteinExistence type="inferred from homology"/>
<feature type="region of interest" description="Disordered" evidence="8">
    <location>
        <begin position="426"/>
        <end position="456"/>
    </location>
</feature>
<keyword evidence="3 6" id="KW-0539">Nucleus</keyword>
<feature type="non-terminal residue" evidence="10">
    <location>
        <position position="456"/>
    </location>
</feature>
<dbReference type="GO" id="GO:0005634">
    <property type="term" value="C:nucleus"/>
    <property type="evidence" value="ECO:0007669"/>
    <property type="project" value="UniProtKB-SubCell"/>
</dbReference>
<organism evidence="10 11">
    <name type="scientific">Aureobasidium melanogenum</name>
    <name type="common">Aureobasidium pullulans var. melanogenum</name>
    <dbReference type="NCBI Taxonomy" id="46634"/>
    <lineage>
        <taxon>Eukaryota</taxon>
        <taxon>Fungi</taxon>
        <taxon>Dikarya</taxon>
        <taxon>Ascomycota</taxon>
        <taxon>Pezizomycotina</taxon>
        <taxon>Dothideomycetes</taxon>
        <taxon>Dothideomycetidae</taxon>
        <taxon>Dothideales</taxon>
        <taxon>Saccotheciaceae</taxon>
        <taxon>Aureobasidium</taxon>
    </lineage>
</organism>
<protein>
    <submittedName>
        <fullName evidence="10">Transcription factor iws-1</fullName>
    </submittedName>
</protein>
<evidence type="ECO:0000259" key="9">
    <source>
        <dbReference type="PROSITE" id="PS51319"/>
    </source>
</evidence>